<feature type="region of interest" description="Disordered" evidence="1">
    <location>
        <begin position="1"/>
        <end position="21"/>
    </location>
</feature>
<evidence type="ECO:0000256" key="1">
    <source>
        <dbReference type="SAM" id="MobiDB-lite"/>
    </source>
</evidence>
<evidence type="ECO:0000313" key="2">
    <source>
        <dbReference type="EMBL" id="OGI69486.1"/>
    </source>
</evidence>
<proteinExistence type="predicted"/>
<dbReference type="AlphaFoldDB" id="A0A1F6VIT4"/>
<protein>
    <submittedName>
        <fullName evidence="2">Uncharacterized protein</fullName>
    </submittedName>
</protein>
<accession>A0A1F6VIT4</accession>
<name>A0A1F6VIT4_9BACT</name>
<dbReference type="Proteomes" id="UP000178059">
    <property type="component" value="Unassembled WGS sequence"/>
</dbReference>
<reference evidence="2 3" key="1">
    <citation type="journal article" date="2016" name="Nat. Commun.">
        <title>Thousands of microbial genomes shed light on interconnected biogeochemical processes in an aquifer system.</title>
        <authorList>
            <person name="Anantharaman K."/>
            <person name="Brown C.T."/>
            <person name="Hug L.A."/>
            <person name="Sharon I."/>
            <person name="Castelle C.J."/>
            <person name="Probst A.J."/>
            <person name="Thomas B.C."/>
            <person name="Singh A."/>
            <person name="Wilkins M.J."/>
            <person name="Karaoz U."/>
            <person name="Brodie E.L."/>
            <person name="Williams K.H."/>
            <person name="Hubbard S.S."/>
            <person name="Banfield J.F."/>
        </authorList>
    </citation>
    <scope>NUCLEOTIDE SEQUENCE [LARGE SCALE GENOMIC DNA]</scope>
</reference>
<evidence type="ECO:0000313" key="3">
    <source>
        <dbReference type="Proteomes" id="UP000178059"/>
    </source>
</evidence>
<gene>
    <name evidence="2" type="ORF">A2824_03405</name>
</gene>
<sequence>MVNSKEQKPTPGAKKESVLTPKDKERLDKLFSEVGERTLFYGEEDRDEWISRLSEEGQKARDYIFEKLEKIPAQDPSDKLRDSKEFFKYTNWLEQIAQPEDSEKLGQILTRNDILNPLDRSSRGNIISALRKNGTYENLNSLKTFVENVVKSDELNEKHKWLDLDSVGGILEIIIERTEDKKEIGKLGSFWGIVKQEKKQFPRPTK</sequence>
<comment type="caution">
    <text evidence="2">The sequence shown here is derived from an EMBL/GenBank/DDBJ whole genome shotgun (WGS) entry which is preliminary data.</text>
</comment>
<organism evidence="2 3">
    <name type="scientific">Candidatus Nomurabacteria bacterium RIFCSPHIGHO2_01_FULL_42_16</name>
    <dbReference type="NCBI Taxonomy" id="1801743"/>
    <lineage>
        <taxon>Bacteria</taxon>
        <taxon>Candidatus Nomuraibacteriota</taxon>
    </lineage>
</organism>
<dbReference type="EMBL" id="MFTT01000024">
    <property type="protein sequence ID" value="OGI69486.1"/>
    <property type="molecule type" value="Genomic_DNA"/>
</dbReference>